<dbReference type="Pfam" id="PF25973">
    <property type="entry name" value="BSH_CzcB"/>
    <property type="match status" value="1"/>
</dbReference>
<dbReference type="InterPro" id="IPR058647">
    <property type="entry name" value="BSH_CzcB-like"/>
</dbReference>
<dbReference type="GO" id="GO:1990281">
    <property type="term" value="C:efflux pump complex"/>
    <property type="evidence" value="ECO:0007669"/>
    <property type="project" value="TreeGrafter"/>
</dbReference>
<organism evidence="5 6">
    <name type="scientific">Halomonas urumqiensis</name>
    <dbReference type="NCBI Taxonomy" id="1684789"/>
    <lineage>
        <taxon>Bacteria</taxon>
        <taxon>Pseudomonadati</taxon>
        <taxon>Pseudomonadota</taxon>
        <taxon>Gammaproteobacteria</taxon>
        <taxon>Oceanospirillales</taxon>
        <taxon>Halomonadaceae</taxon>
        <taxon>Halomonas</taxon>
    </lineage>
</organism>
<evidence type="ECO:0000256" key="2">
    <source>
        <dbReference type="SAM" id="Coils"/>
    </source>
</evidence>
<accession>A0A2N7UDX6</accession>
<proteinExistence type="inferred from homology"/>
<evidence type="ECO:0000256" key="3">
    <source>
        <dbReference type="SAM" id="MobiDB-lite"/>
    </source>
</evidence>
<evidence type="ECO:0000313" key="6">
    <source>
        <dbReference type="Proteomes" id="UP000235547"/>
    </source>
</evidence>
<dbReference type="Gene3D" id="2.40.50.100">
    <property type="match status" value="1"/>
</dbReference>
<feature type="domain" description="CzcB-like barrel-sandwich hybrid" evidence="4">
    <location>
        <begin position="81"/>
        <end position="214"/>
    </location>
</feature>
<evidence type="ECO:0000259" key="4">
    <source>
        <dbReference type="Pfam" id="PF25973"/>
    </source>
</evidence>
<dbReference type="NCBIfam" id="TIGR01730">
    <property type="entry name" value="RND_mfp"/>
    <property type="match status" value="1"/>
</dbReference>
<sequence>MGRRLLATSVGVAVVIATLVVVVVTQTRHGEAQAIRLQSEDTTPLDVSVLRLEASDGFTRDMRLTGSVMARQAVELAFEPAGRVTRVDVDRGDSVARGDVLATLDTRRLESRLVEVQARIDEARAALTLASRQETRASRLAQSNNASQDALDRARTDRLTQQARLSGLEGERTRLEADIEDSTLKAPFAGRILERHIDTGSLVGEGAAAFRLVDVQHLEAHLGLPASLASHFTTGQTVTLSRNGVTLDGAVRASLPQVEADSRTLTLVVDLAPGAPVVPGDLVELHHAIEQPAPGYWVPLDALLAGDRGLWSLLVAEPLGDSDHRVSRASVEVLHTRMGRAYVRGTLEDGMAVIDAGTHRVTPGQRVRLVEDERS</sequence>
<dbReference type="Gene3D" id="2.40.420.20">
    <property type="match status" value="1"/>
</dbReference>
<evidence type="ECO:0000313" key="5">
    <source>
        <dbReference type="EMBL" id="PMR78666.1"/>
    </source>
</evidence>
<feature type="coiled-coil region" evidence="2">
    <location>
        <begin position="106"/>
        <end position="133"/>
    </location>
</feature>
<comment type="caution">
    <text evidence="5">The sequence shown here is derived from an EMBL/GenBank/DDBJ whole genome shotgun (WGS) entry which is preliminary data.</text>
</comment>
<keyword evidence="6" id="KW-1185">Reference proteome</keyword>
<feature type="region of interest" description="Disordered" evidence="3">
    <location>
        <begin position="134"/>
        <end position="156"/>
    </location>
</feature>
<dbReference type="SUPFAM" id="SSF111369">
    <property type="entry name" value="HlyD-like secretion proteins"/>
    <property type="match status" value="1"/>
</dbReference>
<dbReference type="PANTHER" id="PTHR30469:SF11">
    <property type="entry name" value="BLL4320 PROTEIN"/>
    <property type="match status" value="1"/>
</dbReference>
<gene>
    <name evidence="5" type="ORF">C1H70_17085</name>
</gene>
<dbReference type="GO" id="GO:0015562">
    <property type="term" value="F:efflux transmembrane transporter activity"/>
    <property type="evidence" value="ECO:0007669"/>
    <property type="project" value="TreeGrafter"/>
</dbReference>
<dbReference type="AlphaFoldDB" id="A0A2N7UDX6"/>
<comment type="similarity">
    <text evidence="1">Belongs to the membrane fusion protein (MFP) (TC 8.A.1) family.</text>
</comment>
<evidence type="ECO:0000256" key="1">
    <source>
        <dbReference type="ARBA" id="ARBA00009477"/>
    </source>
</evidence>
<protein>
    <submittedName>
        <fullName evidence="5">Efflux RND transporter periplasmic adaptor subunit</fullName>
    </submittedName>
</protein>
<dbReference type="OrthoDB" id="266524at2"/>
<dbReference type="PANTHER" id="PTHR30469">
    <property type="entry name" value="MULTIDRUG RESISTANCE PROTEIN MDTA"/>
    <property type="match status" value="1"/>
</dbReference>
<reference evidence="5 6" key="1">
    <citation type="submission" date="2018-01" db="EMBL/GenBank/DDBJ databases">
        <title>Halomonas endophytica sp. nov., isolated from storage liquid in the stems of Populus euphratica.</title>
        <authorList>
            <person name="Chen C."/>
        </authorList>
    </citation>
    <scope>NUCLEOTIDE SEQUENCE [LARGE SCALE GENOMIC DNA]</scope>
    <source>
        <strain evidence="5 6">BZ-SZ-XJ27</strain>
    </source>
</reference>
<dbReference type="Gene3D" id="2.40.30.170">
    <property type="match status" value="1"/>
</dbReference>
<dbReference type="EMBL" id="PNRG01000033">
    <property type="protein sequence ID" value="PMR78666.1"/>
    <property type="molecule type" value="Genomic_DNA"/>
</dbReference>
<name>A0A2N7UDX6_9GAMM</name>
<dbReference type="InterPro" id="IPR006143">
    <property type="entry name" value="RND_pump_MFP"/>
</dbReference>
<dbReference type="Gene3D" id="1.10.287.470">
    <property type="entry name" value="Helix hairpin bin"/>
    <property type="match status" value="1"/>
</dbReference>
<keyword evidence="2" id="KW-0175">Coiled coil</keyword>
<dbReference type="Proteomes" id="UP000235547">
    <property type="component" value="Unassembled WGS sequence"/>
</dbReference>